<dbReference type="Gene3D" id="1.10.10.10">
    <property type="entry name" value="Winged helix-like DNA-binding domain superfamily/Winged helix DNA-binding domain"/>
    <property type="match status" value="1"/>
</dbReference>
<protein>
    <submittedName>
        <fullName evidence="5">MarR family transcriptional regulator</fullName>
    </submittedName>
</protein>
<evidence type="ECO:0000313" key="5">
    <source>
        <dbReference type="EMBL" id="MBO0477746.1"/>
    </source>
</evidence>
<dbReference type="PANTHER" id="PTHR42756:SF1">
    <property type="entry name" value="TRANSCRIPTIONAL REPRESSOR OF EMRAB OPERON"/>
    <property type="match status" value="1"/>
</dbReference>
<keyword evidence="1" id="KW-0805">Transcription regulation</keyword>
<dbReference type="PROSITE" id="PS50995">
    <property type="entry name" value="HTH_MARR_2"/>
    <property type="match status" value="1"/>
</dbReference>
<evidence type="ECO:0000256" key="3">
    <source>
        <dbReference type="ARBA" id="ARBA00023163"/>
    </source>
</evidence>
<dbReference type="Pfam" id="PF01047">
    <property type="entry name" value="MarR"/>
    <property type="match status" value="1"/>
</dbReference>
<evidence type="ECO:0000256" key="1">
    <source>
        <dbReference type="ARBA" id="ARBA00023015"/>
    </source>
</evidence>
<comment type="caution">
    <text evidence="5">The sequence shown here is derived from an EMBL/GenBank/DDBJ whole genome shotgun (WGS) entry which is preliminary data.</text>
</comment>
<dbReference type="InterPro" id="IPR036388">
    <property type="entry name" value="WH-like_DNA-bd_sf"/>
</dbReference>
<dbReference type="Proteomes" id="UP000664857">
    <property type="component" value="Unassembled WGS sequence"/>
</dbReference>
<dbReference type="EMBL" id="JAFLVX010000035">
    <property type="protein sequence ID" value="MBO0477746.1"/>
    <property type="molecule type" value="Genomic_DNA"/>
</dbReference>
<accession>A0ABS3HVP2</accession>
<dbReference type="SUPFAM" id="SSF46785">
    <property type="entry name" value="Winged helix' DNA-binding domain"/>
    <property type="match status" value="1"/>
</dbReference>
<evidence type="ECO:0000259" key="4">
    <source>
        <dbReference type="PROSITE" id="PS50995"/>
    </source>
</evidence>
<feature type="domain" description="HTH marR-type" evidence="4">
    <location>
        <begin position="2"/>
        <end position="137"/>
    </location>
</feature>
<evidence type="ECO:0000256" key="2">
    <source>
        <dbReference type="ARBA" id="ARBA00023125"/>
    </source>
</evidence>
<organism evidence="5 6">
    <name type="scientific">Candidatus Vagococcus giribetii</name>
    <dbReference type="NCBI Taxonomy" id="2230876"/>
    <lineage>
        <taxon>Bacteria</taxon>
        <taxon>Bacillati</taxon>
        <taxon>Bacillota</taxon>
        <taxon>Bacilli</taxon>
        <taxon>Lactobacillales</taxon>
        <taxon>Enterococcaceae</taxon>
        <taxon>Vagococcus</taxon>
    </lineage>
</organism>
<dbReference type="InterPro" id="IPR036390">
    <property type="entry name" value="WH_DNA-bd_sf"/>
</dbReference>
<sequence>MNQQLIKDILLSLRELRKETHTLLEEQSGKYYISITHLFILDTIRNTPKISLQQLAKRVNLSPSSTSEAVEKMVKLGYVSREQSETNRRAIELMLTELGLETLKETYENWIQDFSLFDAIGEEKLTSFYNTQQEMIELLKERREQNGANKTK</sequence>
<dbReference type="SMART" id="SM00347">
    <property type="entry name" value="HTH_MARR"/>
    <property type="match status" value="1"/>
</dbReference>
<dbReference type="InterPro" id="IPR000835">
    <property type="entry name" value="HTH_MarR-typ"/>
</dbReference>
<evidence type="ECO:0000313" key="6">
    <source>
        <dbReference type="Proteomes" id="UP000664857"/>
    </source>
</evidence>
<reference evidence="5 6" key="1">
    <citation type="submission" date="2021-03" db="EMBL/GenBank/DDBJ databases">
        <title>Enterococcal diversity collection.</title>
        <authorList>
            <person name="Gilmore M.S."/>
            <person name="Schwartzman J."/>
            <person name="Van Tyne D."/>
            <person name="Martin M."/>
            <person name="Earl A.M."/>
            <person name="Manson A.L."/>
            <person name="Straub T."/>
            <person name="Salamzade R."/>
            <person name="Saavedra J."/>
            <person name="Lebreton F."/>
            <person name="Prichula J."/>
            <person name="Schaufler K."/>
            <person name="Gaca A."/>
            <person name="Sgardioli B."/>
            <person name="Wagenaar J."/>
            <person name="Strong T."/>
        </authorList>
    </citation>
    <scope>NUCLEOTIDE SEQUENCE [LARGE SCALE GENOMIC DNA]</scope>
    <source>
        <strain evidence="5 6">DIV0080</strain>
    </source>
</reference>
<dbReference type="PANTHER" id="PTHR42756">
    <property type="entry name" value="TRANSCRIPTIONAL REGULATOR, MARR"/>
    <property type="match status" value="1"/>
</dbReference>
<keyword evidence="2" id="KW-0238">DNA-binding</keyword>
<dbReference type="RefSeq" id="WP_206968008.1">
    <property type="nucleotide sequence ID" value="NZ_JAFLVX010000035.1"/>
</dbReference>
<gene>
    <name evidence="5" type="ORF">DOK76_11735</name>
</gene>
<keyword evidence="6" id="KW-1185">Reference proteome</keyword>
<proteinExistence type="predicted"/>
<name>A0ABS3HVP2_9ENTE</name>
<keyword evidence="3" id="KW-0804">Transcription</keyword>